<evidence type="ECO:0000256" key="2">
    <source>
        <dbReference type="SAM" id="SignalP"/>
    </source>
</evidence>
<protein>
    <submittedName>
        <fullName evidence="3">Uncharacterized protein</fullName>
    </submittedName>
</protein>
<feature type="compositionally biased region" description="Polar residues" evidence="1">
    <location>
        <begin position="55"/>
        <end position="67"/>
    </location>
</feature>
<dbReference type="Proteomes" id="UP000524246">
    <property type="component" value="Unassembled WGS sequence"/>
</dbReference>
<dbReference type="EMBL" id="JAAZON010000564">
    <property type="protein sequence ID" value="NMC63963.1"/>
    <property type="molecule type" value="Genomic_DNA"/>
</dbReference>
<evidence type="ECO:0000313" key="4">
    <source>
        <dbReference type="Proteomes" id="UP000524246"/>
    </source>
</evidence>
<evidence type="ECO:0000313" key="3">
    <source>
        <dbReference type="EMBL" id="NMC63963.1"/>
    </source>
</evidence>
<name>A0A7X9FU78_9DELT</name>
<accession>A0A7X9FU78</accession>
<reference evidence="3 4" key="1">
    <citation type="journal article" date="2020" name="Biotechnol. Biofuels">
        <title>New insights from the biogas microbiome by comprehensive genome-resolved metagenomics of nearly 1600 species originating from multiple anaerobic digesters.</title>
        <authorList>
            <person name="Campanaro S."/>
            <person name="Treu L."/>
            <person name="Rodriguez-R L.M."/>
            <person name="Kovalovszki A."/>
            <person name="Ziels R.M."/>
            <person name="Maus I."/>
            <person name="Zhu X."/>
            <person name="Kougias P.G."/>
            <person name="Basile A."/>
            <person name="Luo G."/>
            <person name="Schluter A."/>
            <person name="Konstantinidis K.T."/>
            <person name="Angelidaki I."/>
        </authorList>
    </citation>
    <scope>NUCLEOTIDE SEQUENCE [LARGE SCALE GENOMIC DNA]</scope>
    <source>
        <strain evidence="3">AS27yjCOA_65</strain>
    </source>
</reference>
<sequence>MNRKYSFIKYALALSVAASICSGPVYAGTEADGVWDMAPTKPKQAKVPQVRDSAAKQSDNFNISSSEPAPCTGLEEEDEDCTRTLPLGLQKKQSFAVFSRSPMEKINETLYSKATGDHVIKSSSSQLISAFLTQNYVNPAMAAASQGAYGLSLEMGQARDTADMAFIEQLKQTQHGTLLFNSYQGCINTWLRANKGGTYSEAQEKCMGANVASAPQKGFEERPNGSFQGEGGATTGFSFFDYPGLRDVKRSQSNLFSDADEINGEGIRLTSLLFNPEIQAALGINNSGKLNNREVSVGVQALRDSFRILIGDYKWKIEDRKSGEFSFQKIAPSDPVAAQSGLWGLREALFKQAYHTIFAIEYGHCLVADGRTEWVLNEPFPESDFWLAALKSSEQWVSGDSNWYFYEKEKPLRLNRKTLVQHFASLSVGPFIFDRNREGDLWTTMKDKFYRKVDDEAPTCDIFKSWEKGNTAFEKVLQKHYTARNLNSAISELATAIAEAQMYAFFGECLETISAVSNTVLDEGMKNVASGLILSFVNYQDISAQYNNALNRVGSWFGVIASEAQSIRDQGLEMANSVRDNSRVEKRNK</sequence>
<feature type="chain" id="PRO_5031340353" evidence="2">
    <location>
        <begin position="28"/>
        <end position="589"/>
    </location>
</feature>
<gene>
    <name evidence="3" type="ORF">GYA55_12440</name>
</gene>
<feature type="signal peptide" evidence="2">
    <location>
        <begin position="1"/>
        <end position="27"/>
    </location>
</feature>
<comment type="caution">
    <text evidence="3">The sequence shown here is derived from an EMBL/GenBank/DDBJ whole genome shotgun (WGS) entry which is preliminary data.</text>
</comment>
<feature type="region of interest" description="Disordered" evidence="1">
    <location>
        <begin position="50"/>
        <end position="76"/>
    </location>
</feature>
<proteinExistence type="predicted"/>
<evidence type="ECO:0000256" key="1">
    <source>
        <dbReference type="SAM" id="MobiDB-lite"/>
    </source>
</evidence>
<dbReference type="AlphaFoldDB" id="A0A7X9FU78"/>
<keyword evidence="2" id="KW-0732">Signal</keyword>
<organism evidence="3 4">
    <name type="scientific">SAR324 cluster bacterium</name>
    <dbReference type="NCBI Taxonomy" id="2024889"/>
    <lineage>
        <taxon>Bacteria</taxon>
        <taxon>Deltaproteobacteria</taxon>
        <taxon>SAR324 cluster</taxon>
    </lineage>
</organism>